<keyword evidence="6 8" id="KW-0472">Membrane</keyword>
<evidence type="ECO:0000256" key="5">
    <source>
        <dbReference type="ARBA" id="ARBA00022989"/>
    </source>
</evidence>
<reference evidence="9" key="1">
    <citation type="submission" date="2019-11" db="EMBL/GenBank/DDBJ databases">
        <authorList>
            <person name="Feng L."/>
        </authorList>
    </citation>
    <scope>NUCLEOTIDE SEQUENCE</scope>
    <source>
        <strain evidence="9">CintestinalisLFYP54</strain>
    </source>
</reference>
<accession>A0A6N2YYZ7</accession>
<evidence type="ECO:0000256" key="1">
    <source>
        <dbReference type="ARBA" id="ARBA00004651"/>
    </source>
</evidence>
<feature type="compositionally biased region" description="Low complexity" evidence="7">
    <location>
        <begin position="555"/>
        <end position="568"/>
    </location>
</feature>
<keyword evidence="3" id="KW-1003">Cell membrane</keyword>
<dbReference type="InterPro" id="IPR003688">
    <property type="entry name" value="TraG/VirD4"/>
</dbReference>
<proteinExistence type="inferred from homology"/>
<evidence type="ECO:0000256" key="8">
    <source>
        <dbReference type="SAM" id="Phobius"/>
    </source>
</evidence>
<dbReference type="SUPFAM" id="SSF52540">
    <property type="entry name" value="P-loop containing nucleoside triphosphate hydrolases"/>
    <property type="match status" value="1"/>
</dbReference>
<evidence type="ECO:0000313" key="9">
    <source>
        <dbReference type="EMBL" id="VYT71018.1"/>
    </source>
</evidence>
<feature type="region of interest" description="Disordered" evidence="7">
    <location>
        <begin position="550"/>
        <end position="570"/>
    </location>
</feature>
<keyword evidence="4 8" id="KW-0812">Transmembrane</keyword>
<keyword evidence="5 8" id="KW-1133">Transmembrane helix</keyword>
<dbReference type="Pfam" id="PF02534">
    <property type="entry name" value="T4SS-DNA_transf"/>
    <property type="match status" value="1"/>
</dbReference>
<organism evidence="9">
    <name type="scientific">Collinsella intestinalis</name>
    <dbReference type="NCBI Taxonomy" id="147207"/>
    <lineage>
        <taxon>Bacteria</taxon>
        <taxon>Bacillati</taxon>
        <taxon>Actinomycetota</taxon>
        <taxon>Coriobacteriia</taxon>
        <taxon>Coriobacteriales</taxon>
        <taxon>Coriobacteriaceae</taxon>
        <taxon>Collinsella</taxon>
    </lineage>
</organism>
<dbReference type="PANTHER" id="PTHR37937">
    <property type="entry name" value="CONJUGATIVE TRANSFER: DNA TRANSPORT"/>
    <property type="match status" value="1"/>
</dbReference>
<dbReference type="InterPro" id="IPR027417">
    <property type="entry name" value="P-loop_NTPase"/>
</dbReference>
<dbReference type="GO" id="GO:0005886">
    <property type="term" value="C:plasma membrane"/>
    <property type="evidence" value="ECO:0007669"/>
    <property type="project" value="UniProtKB-SubCell"/>
</dbReference>
<evidence type="ECO:0000256" key="2">
    <source>
        <dbReference type="ARBA" id="ARBA00008806"/>
    </source>
</evidence>
<comment type="subcellular location">
    <subcellularLocation>
        <location evidence="1">Cell membrane</location>
        <topology evidence="1">Multi-pass membrane protein</topology>
    </subcellularLocation>
</comment>
<protein>
    <submittedName>
        <fullName evidence="9">Conjugal transfer protein TraG</fullName>
    </submittedName>
</protein>
<name>A0A6N2YYZ7_9ACTN</name>
<gene>
    <name evidence="9" type="primary">traG</name>
    <name evidence="9" type="ORF">CILFYP54_01334</name>
</gene>
<dbReference type="RefSeq" id="WP_156848181.1">
    <property type="nucleotide sequence ID" value="NZ_CACRTN010000009.1"/>
</dbReference>
<dbReference type="EMBL" id="CACRTN010000009">
    <property type="protein sequence ID" value="VYT71018.1"/>
    <property type="molecule type" value="Genomic_DNA"/>
</dbReference>
<evidence type="ECO:0000256" key="4">
    <source>
        <dbReference type="ARBA" id="ARBA00022692"/>
    </source>
</evidence>
<dbReference type="AlphaFoldDB" id="A0A6N2YYZ7"/>
<dbReference type="Gene3D" id="3.40.50.300">
    <property type="entry name" value="P-loop containing nucleotide triphosphate hydrolases"/>
    <property type="match status" value="1"/>
</dbReference>
<feature type="compositionally biased region" description="Polar residues" evidence="7">
    <location>
        <begin position="647"/>
        <end position="657"/>
    </location>
</feature>
<dbReference type="CDD" id="cd01127">
    <property type="entry name" value="TrwB_TraG_TraD_VirD4"/>
    <property type="match status" value="2"/>
</dbReference>
<dbReference type="PANTHER" id="PTHR37937:SF1">
    <property type="entry name" value="CONJUGATIVE TRANSFER: DNA TRANSPORT"/>
    <property type="match status" value="1"/>
</dbReference>
<evidence type="ECO:0000256" key="6">
    <source>
        <dbReference type="ARBA" id="ARBA00023136"/>
    </source>
</evidence>
<comment type="similarity">
    <text evidence="2">Belongs to the VirD4/TraG family.</text>
</comment>
<dbReference type="NCBIfam" id="NF045973">
    <property type="entry name" value="conju_CD1115"/>
    <property type="match status" value="1"/>
</dbReference>
<feature type="region of interest" description="Disordered" evidence="7">
    <location>
        <begin position="632"/>
        <end position="657"/>
    </location>
</feature>
<sequence length="677" mass="75813">MADSERHAPRVSIGRIAIVLAMAAAGYWIGNIGYRYCIAAFSSLSLNDSSAAPDLLTFISQTVSLYPPLGLSPDKWPTVSGIAGALGILIASQIMKAERDQSDIDMSEVHGSQELADVRDRKIFEHDKATEEWPCPEWCERVEDDNLILTKNTKVAASKNPDYTIERECPNRHIFIMGTSGRGKSYSLVGPNIMQLNGSLVISDPKGELFRLYAAFLEAHGYKVELLGLRDEDTIRASSRYNPLSYCENITDINQVVNYFMENTTGDKPTTDPKFFADMERSFYTASIGLRVFWFKRFGNPQDCTMPALLDDLLLLKEEGEDGVSALDRMFEGDPDDPSVPSLKALIVALYGDGRSEDEVLADEKIPEVSILNEYRSFKTAAKDPETMGNVAASCAARLSIFNNPALREMLSEDELELDRMGREKRALFLGIKAETGPYDFVAAMAVNQVFALNISTAEKSRSGHVDIPIWCWLDELANIGKIPNLEKLIAVTRSYWINIVSVVQNGVQLRERYGEKAKNVMSESAIFIFLGSQDWDDCEMVSKKMGTTTRMARSVTRNTSRNSSSVSETYQPYSVPLMSPAELYNYDRRRKKGFDPAKCLTHYAGSNWCMDYKYDLHDHPRYRELKGKEVTDPVAWSKKHRESKVESPTENSSTDQAEIMLRLAEEADGNVIVASL</sequence>
<dbReference type="InterPro" id="IPR051539">
    <property type="entry name" value="T4SS-coupling_protein"/>
</dbReference>
<evidence type="ECO:0000256" key="7">
    <source>
        <dbReference type="SAM" id="MobiDB-lite"/>
    </source>
</evidence>
<feature type="transmembrane region" description="Helical" evidence="8">
    <location>
        <begin position="12"/>
        <end position="30"/>
    </location>
</feature>
<evidence type="ECO:0000256" key="3">
    <source>
        <dbReference type="ARBA" id="ARBA00022475"/>
    </source>
</evidence>